<evidence type="ECO:0000313" key="5">
    <source>
        <dbReference type="Proteomes" id="UP001602245"/>
    </source>
</evidence>
<feature type="domain" description="DUF11" evidence="3">
    <location>
        <begin position="505"/>
        <end position="604"/>
    </location>
</feature>
<dbReference type="PANTHER" id="PTHR34720">
    <property type="entry name" value="MICROCYSTIN DEPENDENT PROTEIN"/>
    <property type="match status" value="1"/>
</dbReference>
<dbReference type="NCBIfam" id="NF012211">
    <property type="entry name" value="tand_rpt_95"/>
    <property type="match status" value="12"/>
</dbReference>
<name>A0ABW6WSN4_9ACTN</name>
<feature type="compositionally biased region" description="Pro residues" evidence="1">
    <location>
        <begin position="1616"/>
        <end position="1641"/>
    </location>
</feature>
<protein>
    <submittedName>
        <fullName evidence="4">Ig-like domain-containing protein</fullName>
    </submittedName>
</protein>
<accession>A0ABW6WSN4</accession>
<dbReference type="RefSeq" id="WP_157296135.1">
    <property type="nucleotide sequence ID" value="NZ_JBIAZU010000007.1"/>
</dbReference>
<evidence type="ECO:0000259" key="3">
    <source>
        <dbReference type="Pfam" id="PF01345"/>
    </source>
</evidence>
<dbReference type="InterPro" id="IPR047589">
    <property type="entry name" value="DUF11_rpt"/>
</dbReference>
<gene>
    <name evidence="4" type="ORF">ACFY35_39435</name>
</gene>
<feature type="signal peptide" evidence="2">
    <location>
        <begin position="1"/>
        <end position="30"/>
    </location>
</feature>
<dbReference type="NCBIfam" id="TIGR01451">
    <property type="entry name" value="B_ant_repeat"/>
    <property type="match status" value="1"/>
</dbReference>
<dbReference type="InterPro" id="IPR001434">
    <property type="entry name" value="OmcB-like_DUF11"/>
</dbReference>
<proteinExistence type="predicted"/>
<dbReference type="Pfam" id="PF01345">
    <property type="entry name" value="DUF11"/>
    <property type="match status" value="2"/>
</dbReference>
<feature type="region of interest" description="Disordered" evidence="1">
    <location>
        <begin position="1616"/>
        <end position="1648"/>
    </location>
</feature>
<organism evidence="4 5">
    <name type="scientific">Paractinoplanes globisporus</name>
    <dbReference type="NCBI Taxonomy" id="113565"/>
    <lineage>
        <taxon>Bacteria</taxon>
        <taxon>Bacillati</taxon>
        <taxon>Actinomycetota</taxon>
        <taxon>Actinomycetes</taxon>
        <taxon>Micromonosporales</taxon>
        <taxon>Micromonosporaceae</taxon>
        <taxon>Paractinoplanes</taxon>
    </lineage>
</organism>
<evidence type="ECO:0000256" key="2">
    <source>
        <dbReference type="SAM" id="SignalP"/>
    </source>
</evidence>
<dbReference type="Proteomes" id="UP001602245">
    <property type="component" value="Unassembled WGS sequence"/>
</dbReference>
<dbReference type="Gene3D" id="2.60.40.2810">
    <property type="match status" value="9"/>
</dbReference>
<reference evidence="4 5" key="1">
    <citation type="submission" date="2024-10" db="EMBL/GenBank/DDBJ databases">
        <title>The Natural Products Discovery Center: Release of the First 8490 Sequenced Strains for Exploring Actinobacteria Biosynthetic Diversity.</title>
        <authorList>
            <person name="Kalkreuter E."/>
            <person name="Kautsar S.A."/>
            <person name="Yang D."/>
            <person name="Bader C.D."/>
            <person name="Teijaro C.N."/>
            <person name="Fluegel L."/>
            <person name="Davis C.M."/>
            <person name="Simpson J.R."/>
            <person name="Lauterbach L."/>
            <person name="Steele A.D."/>
            <person name="Gui C."/>
            <person name="Meng S."/>
            <person name="Li G."/>
            <person name="Viehrig K."/>
            <person name="Ye F."/>
            <person name="Su P."/>
            <person name="Kiefer A.F."/>
            <person name="Nichols A."/>
            <person name="Cepeda A.J."/>
            <person name="Yan W."/>
            <person name="Fan B."/>
            <person name="Jiang Y."/>
            <person name="Adhikari A."/>
            <person name="Zheng C.-J."/>
            <person name="Schuster L."/>
            <person name="Cowan T.M."/>
            <person name="Smanski M.J."/>
            <person name="Chevrette M.G."/>
            <person name="De Carvalho L.P.S."/>
            <person name="Shen B."/>
        </authorList>
    </citation>
    <scope>NUCLEOTIDE SEQUENCE [LARGE SCALE GENOMIC DNA]</scope>
    <source>
        <strain evidence="4 5">NPDC000087</strain>
    </source>
</reference>
<feature type="chain" id="PRO_5045694951" evidence="2">
    <location>
        <begin position="31"/>
        <end position="1776"/>
    </location>
</feature>
<comment type="caution">
    <text evidence="4">The sequence shown here is derived from an EMBL/GenBank/DDBJ whole genome shotgun (WGS) entry which is preliminary data.</text>
</comment>
<keyword evidence="2" id="KW-0732">Signal</keyword>
<feature type="domain" description="DUF11" evidence="3">
    <location>
        <begin position="357"/>
        <end position="462"/>
    </location>
</feature>
<evidence type="ECO:0000256" key="1">
    <source>
        <dbReference type="SAM" id="MobiDB-lite"/>
    </source>
</evidence>
<dbReference type="Pfam" id="PF17963">
    <property type="entry name" value="Big_9"/>
    <property type="match status" value="12"/>
</dbReference>
<dbReference type="Gene3D" id="2.60.40.3440">
    <property type="match status" value="3"/>
</dbReference>
<evidence type="ECO:0000313" key="4">
    <source>
        <dbReference type="EMBL" id="MFF5295540.1"/>
    </source>
</evidence>
<keyword evidence="5" id="KW-1185">Reference proteome</keyword>
<dbReference type="PANTHER" id="PTHR34720:SF9">
    <property type="entry name" value="BLR4714 PROTEIN"/>
    <property type="match status" value="1"/>
</dbReference>
<dbReference type="EMBL" id="JBIAZU010000007">
    <property type="protein sequence ID" value="MFF5295540.1"/>
    <property type="molecule type" value="Genomic_DNA"/>
</dbReference>
<sequence length="1776" mass="178225">MGVRRASAALMVVVAVLLAATTMVTGRAEAAVTTPFAARFDINTNGSILLRGNSNLTCVTAQAPCPQARSITPPATGATLNNNNYTMAYVDTDSLPTTFNSSTATLSMPAGSTVLFAGLYWGADSGSASRNQVLFSVNGGTSYSSVTAGVLFPNGTIYQGFADVTTQVAGTGNGVYGVANIQASILAGSYAGWSLVVAYHNDAEDMRSLRVYDGFGQVSGTDTDIPVTGFETPHSGIVHAKIGAVAYEGDRGTTGDSLEVDGQPLSDGQNPANNFFNSTVSDSGAAVGGRNPGYPNLMGFDVDQVDASGMFANGATSTTLTLTTSGDQYYPGVITFTIDLYAPKITTTLTGTDVNGGDLLPGDVIEYRIAVRNDGSDTADGVKLADAVPPFTTYVPGSLTVQGTPVTDSTGDADGGSYASGTAGWSLGSIPYLGTTWVTFRVVVQAGVPVGYAITNLVNVSYTGRTISVSVAATGGTVATTVLRPHADLAAGLTVSPAFVQRAGTPVAVSYTVTVTNSSGDLEPAAVATLTLPAGVSPGTAPAGCSIAGQVVTCALGPLVAGSSGNATIPATVDNTAASSAVASLQASGTGSDSNAANDVATAALAVNSSPQAVDDAATTPFATPVTITVKSNDSDPDDPLASLVFSVLGGPSHGVAVAHANQTITYTPDPDWAGVDTFTYRVADPHGGSDTATVTVTTQNAAPVANDDMINTPPFTAVTIHVRQNDVDPNHDPLTVVGVTQPVPASDGVVTFTGTDVMFAPTLAFAGTAAFTYTISDGNGGTATANVYVDVANALPTAADDGLSVTYAAARAGVVVPAAANDTDPNHDTLTVSAVGTPASGTVTLVGGVVTYTAPPGFRGPVTFPYTVDDGHLGTDTATVTITVGDAPPVAQPFSPTTGYHQAFTLDVVAAATDPNGDTTHVSGVTAPAHGVVTRDPSGTLTYQPDAAFSGSDSFAYTIDDGNGGTDTATVTVTVLNGLAVARDDSVTVVGGTPLVIDEQANDDDDPNGETLHVAVTVAPAHGTASVGADGRITYTPAHYLGTDSFHYTLDDGHGTPVGATVTVTIVNTAPVARPDAVSTDTNTAVTVPVLANDDDPNGDSVTLTAVATGGHGTVTPNGNGTITYVPDTGFFGGDAFVYSIRDPSGLTDSAIVTITVRNGAPIANDDIFAARPTVPVALPVLANDTDPNTGQTLSVGSATTPAKGTVTLSGGVLTYRADPGTVGVDGFDYVVTDDAGSTDTAHVAIVINGVPMAADDFVPIPADTAVDIAVMANDADPESRPLTVSAASSPAHGATRINANGTVEYRPDPGFLGADAFGYTITDDAGNTASAQVTVQVANAVPVARADTAALLSDRTVLVDVLANDTDANPGQTLGIVGAGLPGHGTAAVVSGQIRYAPATGYVGPDTFTYLVGDGAGGFTTGTVSITVSQGVPVAVPDSRDTPFQHAIVVDVLTNDLDPAGTLAVTAVDVPDHGTATFTAGDVTYTPSAGFAGLATLGYTATDDAGHQTTATVEIVVGVPPSVPNKQATVLDGHSVVIGLPGTGQDGRAVTLNRVGRPQHGTAVINADGTVTYVPDPGFFGIDTFTYEVVDADGNVAMAMVSVIVPAAPVVVPPTTSPTPSPAPTASPTPSTPSHPGPPVHRNRPPVAADDTVTVAAGDTVVIRPLLNDRDPDGDPLTIIAIRRPAHGTALATATTVTYRAGAAGTDALGYTIGDGHGGRATGRVTIQVVAAADLPTTGHDVLAVARAGLLAIATGGTLCWLADRDRRPGRHRP</sequence>